<keyword evidence="5" id="KW-0472">Membrane</keyword>
<keyword evidence="3" id="KW-0812">Transmembrane</keyword>
<evidence type="ECO:0000259" key="6">
    <source>
        <dbReference type="Pfam" id="PF00884"/>
    </source>
</evidence>
<dbReference type="InterPro" id="IPR000917">
    <property type="entry name" value="Sulfatase_N"/>
</dbReference>
<protein>
    <recommendedName>
        <fullName evidence="6">Sulfatase N-terminal domain-containing protein</fullName>
    </recommendedName>
</protein>
<reference evidence="7" key="1">
    <citation type="submission" date="2016-04" db="EMBL/GenBank/DDBJ databases">
        <authorList>
            <person name="Evans L.H."/>
            <person name="Alamgir A."/>
            <person name="Owens N."/>
            <person name="Weber N.D."/>
            <person name="Virtaneva K."/>
            <person name="Barbian K."/>
            <person name="Babar A."/>
            <person name="Rosenke K."/>
        </authorList>
    </citation>
    <scope>NUCLEOTIDE SEQUENCE</scope>
    <source>
        <strain evidence="7">86</strain>
    </source>
</reference>
<dbReference type="InterPro" id="IPR050448">
    <property type="entry name" value="OpgB/LTA_synthase_biosynth"/>
</dbReference>
<evidence type="ECO:0000256" key="3">
    <source>
        <dbReference type="ARBA" id="ARBA00022692"/>
    </source>
</evidence>
<evidence type="ECO:0000256" key="4">
    <source>
        <dbReference type="ARBA" id="ARBA00022989"/>
    </source>
</evidence>
<dbReference type="InterPro" id="IPR017850">
    <property type="entry name" value="Alkaline_phosphatase_core_sf"/>
</dbReference>
<accession>A0A212J8M5</accession>
<keyword evidence="4" id="KW-1133">Transmembrane helix</keyword>
<dbReference type="SUPFAM" id="SSF53649">
    <property type="entry name" value="Alkaline phosphatase-like"/>
    <property type="match status" value="1"/>
</dbReference>
<keyword evidence="2" id="KW-1003">Cell membrane</keyword>
<evidence type="ECO:0000313" key="7">
    <source>
        <dbReference type="EMBL" id="SBV95798.1"/>
    </source>
</evidence>
<evidence type="ECO:0000256" key="1">
    <source>
        <dbReference type="ARBA" id="ARBA00004651"/>
    </source>
</evidence>
<dbReference type="PANTHER" id="PTHR47371:SF3">
    <property type="entry name" value="PHOSPHOGLYCEROL TRANSFERASE I"/>
    <property type="match status" value="1"/>
</dbReference>
<dbReference type="Pfam" id="PF00884">
    <property type="entry name" value="Sulfatase"/>
    <property type="match status" value="1"/>
</dbReference>
<dbReference type="Gene3D" id="3.40.720.10">
    <property type="entry name" value="Alkaline Phosphatase, subunit A"/>
    <property type="match status" value="1"/>
</dbReference>
<dbReference type="PANTHER" id="PTHR47371">
    <property type="entry name" value="LIPOTEICHOIC ACID SYNTHASE"/>
    <property type="match status" value="1"/>
</dbReference>
<gene>
    <name evidence="7" type="ORF">KL86DPRO_10933</name>
</gene>
<proteinExistence type="predicted"/>
<organism evidence="7">
    <name type="scientific">uncultured delta proteobacterium</name>
    <dbReference type="NCBI Taxonomy" id="34034"/>
    <lineage>
        <taxon>Bacteria</taxon>
        <taxon>Deltaproteobacteria</taxon>
        <taxon>environmental samples</taxon>
    </lineage>
</organism>
<evidence type="ECO:0000256" key="2">
    <source>
        <dbReference type="ARBA" id="ARBA00022475"/>
    </source>
</evidence>
<evidence type="ECO:0000256" key="5">
    <source>
        <dbReference type="ARBA" id="ARBA00023136"/>
    </source>
</evidence>
<comment type="subcellular location">
    <subcellularLocation>
        <location evidence="1">Cell membrane</location>
        <topology evidence="1">Multi-pass membrane protein</topology>
    </subcellularLocation>
</comment>
<sequence>MRLYKRIVLLCFESVSQKMLPFYNKNIPVETMPFLHTLLGSHPRLDKLCTAHSPTNHGMHALLSSRMAYDYDMRHGIGRIDSLASLLREAGYGTYFLTGVTRHYGDKELFCKSLLRYEHFFSEESVRALYDSPPSLQWGIADKVMFDLALRVLDAQRDAPVFLTLHTLNTHPTFFHSLEEDAFPEYIRKTSSKLLRALFESDRDIMGFFKGLGKLRLLDEDTLVIITSDHSPSAGPEYLEFFGADDYSPDLIPCLFVTGKGSASPFAGLNPNTVCSQLDFLPTIVDALGLRRPGHLMGRSLFCGQDNPVISQYSHDLRIKTRNADCFVNIAPGNDLGEAEFLRKWYNNNLLDPYTAKG</sequence>
<name>A0A212J8M5_9DELT</name>
<feature type="domain" description="Sulfatase N-terminal" evidence="6">
    <location>
        <begin position="7"/>
        <end position="289"/>
    </location>
</feature>
<dbReference type="AlphaFoldDB" id="A0A212J8M5"/>
<dbReference type="GO" id="GO:0005886">
    <property type="term" value="C:plasma membrane"/>
    <property type="evidence" value="ECO:0007669"/>
    <property type="project" value="UniProtKB-SubCell"/>
</dbReference>
<dbReference type="EMBL" id="FLUQ01000001">
    <property type="protein sequence ID" value="SBV95798.1"/>
    <property type="molecule type" value="Genomic_DNA"/>
</dbReference>